<dbReference type="EMBL" id="JAYLAA010000044">
    <property type="protein sequence ID" value="MEC3876822.1"/>
    <property type="molecule type" value="Genomic_DNA"/>
</dbReference>
<evidence type="ECO:0000259" key="2">
    <source>
        <dbReference type="Pfam" id="PF14302"/>
    </source>
</evidence>
<dbReference type="RefSeq" id="WP_326321539.1">
    <property type="nucleotide sequence ID" value="NZ_JAYLAA010000044.1"/>
</dbReference>
<feature type="domain" description="DUF4377" evidence="2">
    <location>
        <begin position="39"/>
        <end position="112"/>
    </location>
</feature>
<accession>A0ABU6HWG8</accession>
<dbReference type="Pfam" id="PF14302">
    <property type="entry name" value="DUF4377"/>
    <property type="match status" value="1"/>
</dbReference>
<sequence length="115" mass="12735">MKKLNANIRYLFSAACTFGILQCTASANASGNGEKILIIAPETTDCTGVMPMKCLQVKENANGSWTNLYTNIEGFTYEPGYEYVIKVKEEKIKNPPADGSSIQYSLIREISRTKK</sequence>
<comment type="caution">
    <text evidence="3">The sequence shown here is derived from an EMBL/GenBank/DDBJ whole genome shotgun (WGS) entry which is preliminary data.</text>
</comment>
<proteinExistence type="predicted"/>
<protein>
    <submittedName>
        <fullName evidence="3">DUF4377 domain-containing protein</fullName>
    </submittedName>
</protein>
<dbReference type="InterPro" id="IPR025485">
    <property type="entry name" value="DUF4377"/>
</dbReference>
<feature type="signal peptide" evidence="1">
    <location>
        <begin position="1"/>
        <end position="29"/>
    </location>
</feature>
<name>A0ABU6HWG8_9FLAO</name>
<evidence type="ECO:0000256" key="1">
    <source>
        <dbReference type="SAM" id="SignalP"/>
    </source>
</evidence>
<keyword evidence="4" id="KW-1185">Reference proteome</keyword>
<evidence type="ECO:0000313" key="4">
    <source>
        <dbReference type="Proteomes" id="UP001348397"/>
    </source>
</evidence>
<keyword evidence="1" id="KW-0732">Signal</keyword>
<feature type="chain" id="PRO_5045726347" evidence="1">
    <location>
        <begin position="30"/>
        <end position="115"/>
    </location>
</feature>
<gene>
    <name evidence="3" type="ORF">SOP96_13940</name>
</gene>
<evidence type="ECO:0000313" key="3">
    <source>
        <dbReference type="EMBL" id="MEC3876822.1"/>
    </source>
</evidence>
<reference evidence="3 4" key="1">
    <citation type="submission" date="2024-01" db="EMBL/GenBank/DDBJ databases">
        <title>Chryseobacterium sp. T9W2-O.</title>
        <authorList>
            <person name="Maltman C."/>
        </authorList>
    </citation>
    <scope>NUCLEOTIDE SEQUENCE [LARGE SCALE GENOMIC DNA]</scope>
    <source>
        <strain evidence="3 4">T9W2-O</strain>
    </source>
</reference>
<organism evidence="3 4">
    <name type="scientific">Chryseobacterium salviniae</name>
    <dbReference type="NCBI Taxonomy" id="3101750"/>
    <lineage>
        <taxon>Bacteria</taxon>
        <taxon>Pseudomonadati</taxon>
        <taxon>Bacteroidota</taxon>
        <taxon>Flavobacteriia</taxon>
        <taxon>Flavobacteriales</taxon>
        <taxon>Weeksellaceae</taxon>
        <taxon>Chryseobacterium group</taxon>
        <taxon>Chryseobacterium</taxon>
    </lineage>
</organism>
<dbReference type="Proteomes" id="UP001348397">
    <property type="component" value="Unassembled WGS sequence"/>
</dbReference>